<dbReference type="Pfam" id="PF00561">
    <property type="entry name" value="Abhydrolase_1"/>
    <property type="match status" value="1"/>
</dbReference>
<dbReference type="InterPro" id="IPR029058">
    <property type="entry name" value="AB_hydrolase_fold"/>
</dbReference>
<dbReference type="SUPFAM" id="SSF53474">
    <property type="entry name" value="alpha/beta-Hydrolases"/>
    <property type="match status" value="1"/>
</dbReference>
<dbReference type="Gene3D" id="3.40.50.1820">
    <property type="entry name" value="alpha/beta hydrolase"/>
    <property type="match status" value="1"/>
</dbReference>
<sequence>MKRLLARAAWAAACLCGTAAAPLAAHATDTYTQTRHPIVLVHGLLGFDSLGPVNYFYGVPDALRSGGATVYTASVSASNSSEVRGEQLLRELRALHAVHGHQRFNLVAHSHGGHTSRYVAAVAPELVASVTTVHTPHGGSKTADGVEGLTSWTGTTGPVSAIADALSRLLSALSGRPELPQNSLAALQSLSTRGAQDFNRRFPQGQPGSACGQGPAIVNGIRYYSSGGTSVLTHLLDPADGFLGATSVFFGFEPNDGLVGRCSSHWGEVLRDDYPWNHVDAINHTFGLRAWFTPDPVAFYRAQAHRLRQAGL</sequence>
<evidence type="ECO:0000313" key="3">
    <source>
        <dbReference type="EMBL" id="MCM5679114.1"/>
    </source>
</evidence>
<feature type="signal peptide" evidence="1">
    <location>
        <begin position="1"/>
        <end position="27"/>
    </location>
</feature>
<evidence type="ECO:0000259" key="2">
    <source>
        <dbReference type="Pfam" id="PF00561"/>
    </source>
</evidence>
<evidence type="ECO:0000313" key="4">
    <source>
        <dbReference type="Proteomes" id="UP001165541"/>
    </source>
</evidence>
<feature type="chain" id="PRO_5047254068" evidence="1">
    <location>
        <begin position="28"/>
        <end position="312"/>
    </location>
</feature>
<comment type="caution">
    <text evidence="3">The sequence shown here is derived from an EMBL/GenBank/DDBJ whole genome shotgun (WGS) entry which is preliminary data.</text>
</comment>
<gene>
    <name evidence="3" type="ORF">M8A51_06175</name>
</gene>
<reference evidence="3" key="1">
    <citation type="submission" date="2022-05" db="EMBL/GenBank/DDBJ databases">
        <title>Schlegelella sp. nov., isolated from mangrove soil.</title>
        <authorList>
            <person name="Liu Y."/>
            <person name="Ge X."/>
            <person name="Liu W."/>
        </authorList>
    </citation>
    <scope>NUCLEOTIDE SEQUENCE</scope>
    <source>
        <strain evidence="3">S2-27</strain>
    </source>
</reference>
<feature type="domain" description="AB hydrolase-1" evidence="2">
    <location>
        <begin position="37"/>
        <end position="223"/>
    </location>
</feature>
<keyword evidence="4" id="KW-1185">Reference proteome</keyword>
<name>A0ABT0YL71_9BURK</name>
<dbReference type="Proteomes" id="UP001165541">
    <property type="component" value="Unassembled WGS sequence"/>
</dbReference>
<dbReference type="InterPro" id="IPR000073">
    <property type="entry name" value="AB_hydrolase_1"/>
</dbReference>
<dbReference type="RefSeq" id="WP_251777313.1">
    <property type="nucleotide sequence ID" value="NZ_JAMKFE010000003.1"/>
</dbReference>
<organism evidence="3 4">
    <name type="scientific">Caldimonas mangrovi</name>
    <dbReference type="NCBI Taxonomy" id="2944811"/>
    <lineage>
        <taxon>Bacteria</taxon>
        <taxon>Pseudomonadati</taxon>
        <taxon>Pseudomonadota</taxon>
        <taxon>Betaproteobacteria</taxon>
        <taxon>Burkholderiales</taxon>
        <taxon>Sphaerotilaceae</taxon>
        <taxon>Caldimonas</taxon>
    </lineage>
</organism>
<dbReference type="EMBL" id="JAMKFE010000003">
    <property type="protein sequence ID" value="MCM5679114.1"/>
    <property type="molecule type" value="Genomic_DNA"/>
</dbReference>
<proteinExistence type="predicted"/>
<evidence type="ECO:0000256" key="1">
    <source>
        <dbReference type="SAM" id="SignalP"/>
    </source>
</evidence>
<protein>
    <submittedName>
        <fullName evidence="3">Triacylglycerol lipase</fullName>
    </submittedName>
</protein>
<keyword evidence="1" id="KW-0732">Signal</keyword>
<accession>A0ABT0YL71</accession>